<accession>A0ABC8CW23</accession>
<dbReference type="RefSeq" id="WP_159035722.1">
    <property type="nucleotide sequence ID" value="NZ_CP027777.1"/>
</dbReference>
<proteinExistence type="predicted"/>
<name>A0ABC8CW23_CLOBO</name>
<dbReference type="EMBL" id="CP027777">
    <property type="protein sequence ID" value="AVQ39913.1"/>
    <property type="molecule type" value="Genomic_DNA"/>
</dbReference>
<sequence length="126" mass="15222">MNEEEYYENNRMNEYESRENYESNRMDEEELREYYKRNRIEKYYNKKHLKCTVTAYAYNKNKNILIAPNTNTPNNLENEYNLNLAKENLDNLIKNFIDDDKDSETENKVVGEVNIVNTNLNFIISI</sequence>
<protein>
    <recommendedName>
        <fullName evidence="3">Fam-a protein</fullName>
    </recommendedName>
</protein>
<dbReference type="AlphaFoldDB" id="A0ABC8CW23"/>
<evidence type="ECO:0000313" key="2">
    <source>
        <dbReference type="Proteomes" id="UP000240615"/>
    </source>
</evidence>
<dbReference type="Proteomes" id="UP000240615">
    <property type="component" value="Chromosome"/>
</dbReference>
<organism evidence="1 2">
    <name type="scientific">Clostridium botulinum</name>
    <dbReference type="NCBI Taxonomy" id="1491"/>
    <lineage>
        <taxon>Bacteria</taxon>
        <taxon>Bacillati</taxon>
        <taxon>Bacillota</taxon>
        <taxon>Clostridia</taxon>
        <taxon>Eubacteriales</taxon>
        <taxon>Clostridiaceae</taxon>
        <taxon>Clostridium</taxon>
    </lineage>
</organism>
<gene>
    <name evidence="1" type="ORF">C7M56_14960</name>
</gene>
<evidence type="ECO:0008006" key="3">
    <source>
        <dbReference type="Google" id="ProtNLM"/>
    </source>
</evidence>
<evidence type="ECO:0000313" key="1">
    <source>
        <dbReference type="EMBL" id="AVQ39913.1"/>
    </source>
</evidence>
<reference evidence="1 2" key="1">
    <citation type="submission" date="2018-01" db="EMBL/GenBank/DDBJ databases">
        <title>Genetic Diversity of Clostridium botulinum in seafood.</title>
        <authorList>
            <person name="Athira V."/>
            <person name="Arun Jyothi P.V."/>
            <person name="Lalitha K.V."/>
            <person name="Joseph T.C."/>
        </authorList>
    </citation>
    <scope>NUCLEOTIDE SEQUENCE [LARGE SCALE GENOMIC DNA]</scope>
    <source>
        <strain evidence="1 2">Mfbjulcb8</strain>
    </source>
</reference>